<dbReference type="Proteomes" id="UP000504617">
    <property type="component" value="Unplaced"/>
</dbReference>
<dbReference type="GO" id="GO:0005886">
    <property type="term" value="C:plasma membrane"/>
    <property type="evidence" value="ECO:0007669"/>
    <property type="project" value="TreeGrafter"/>
</dbReference>
<evidence type="ECO:0000313" key="10">
    <source>
        <dbReference type="Proteomes" id="UP000504617"/>
    </source>
</evidence>
<name>A0A6I9Z4D2_9SAUR</name>
<evidence type="ECO:0000256" key="9">
    <source>
        <dbReference type="SAM" id="Coils"/>
    </source>
</evidence>
<comment type="function">
    <text evidence="8">Essential component of the vacuolar proton pump (V-ATPase), a multimeric enzyme that catalyzes the translocation of protons across the membranes. Required for assembly and activity of the V-ATPase.</text>
</comment>
<keyword evidence="7" id="KW-0472">Membrane</keyword>
<keyword evidence="5" id="KW-1133">Transmembrane helix</keyword>
<dbReference type="GO" id="GO:0016471">
    <property type="term" value="C:vacuolar proton-transporting V-type ATPase complex"/>
    <property type="evidence" value="ECO:0007669"/>
    <property type="project" value="TreeGrafter"/>
</dbReference>
<protein>
    <recommendedName>
        <fullName evidence="8">V-type proton ATPase subunit a</fullName>
    </recommendedName>
</protein>
<dbReference type="InterPro" id="IPR002490">
    <property type="entry name" value="V-ATPase_116kDa_su"/>
</dbReference>
<comment type="subcellular location">
    <subcellularLocation>
        <location evidence="1">Membrane</location>
        <topology evidence="1">Multi-pass membrane protein</topology>
    </subcellularLocation>
</comment>
<sequence>MERILGYLVQEIKKADIPLPEGNITPSAPPLKQMLEIQEQLQKLEVELREVTKNKEKLRKNLLELIEYTHLLKVTQSFAQRSTELESSIQSTFEEFPSFDHVPLVEYNCMHRLEAKLGFISGLVHRAKVEAFEKMLWRVCRGNTIVSYSEVEDCLEDPDTGELTKWFVFLISYWGEQIGQKVKKICD</sequence>
<dbReference type="Pfam" id="PF01496">
    <property type="entry name" value="V_ATPase_I"/>
    <property type="match status" value="1"/>
</dbReference>
<dbReference type="RefSeq" id="XP_013931084.1">
    <property type="nucleotide sequence ID" value="XM_014075609.1"/>
</dbReference>
<evidence type="ECO:0000313" key="11">
    <source>
        <dbReference type="RefSeq" id="XP_013931084.1"/>
    </source>
</evidence>
<dbReference type="GO" id="GO:0007035">
    <property type="term" value="P:vacuolar acidification"/>
    <property type="evidence" value="ECO:0007669"/>
    <property type="project" value="TreeGrafter"/>
</dbReference>
<keyword evidence="8" id="KW-0375">Hydrogen ion transport</keyword>
<evidence type="ECO:0000256" key="1">
    <source>
        <dbReference type="ARBA" id="ARBA00004141"/>
    </source>
</evidence>
<dbReference type="PANTHER" id="PTHR11629:SF22">
    <property type="entry name" value="V-TYPE PROTON ATPASE 116 KDA SUBUNIT A 2"/>
    <property type="match status" value="1"/>
</dbReference>
<dbReference type="GO" id="GO:0033179">
    <property type="term" value="C:proton-transporting V-type ATPase, V0 domain"/>
    <property type="evidence" value="ECO:0007669"/>
    <property type="project" value="InterPro"/>
</dbReference>
<gene>
    <name evidence="11" type="primary">LOC106556623</name>
</gene>
<evidence type="ECO:0000256" key="3">
    <source>
        <dbReference type="ARBA" id="ARBA00022448"/>
    </source>
</evidence>
<keyword evidence="6 8" id="KW-0406">Ion transport</keyword>
<evidence type="ECO:0000256" key="7">
    <source>
        <dbReference type="ARBA" id="ARBA00023136"/>
    </source>
</evidence>
<dbReference type="AlphaFoldDB" id="A0A6I9Z4D2"/>
<dbReference type="GeneID" id="106556623"/>
<dbReference type="PANTHER" id="PTHR11629">
    <property type="entry name" value="VACUOLAR PROTON ATPASES"/>
    <property type="match status" value="1"/>
</dbReference>
<keyword evidence="4" id="KW-0812">Transmembrane</keyword>
<dbReference type="GO" id="GO:0051117">
    <property type="term" value="F:ATPase binding"/>
    <property type="evidence" value="ECO:0007669"/>
    <property type="project" value="TreeGrafter"/>
</dbReference>
<evidence type="ECO:0000256" key="5">
    <source>
        <dbReference type="ARBA" id="ARBA00022989"/>
    </source>
</evidence>
<reference evidence="11" key="1">
    <citation type="submission" date="2025-08" db="UniProtKB">
        <authorList>
            <consortium name="RefSeq"/>
        </authorList>
    </citation>
    <scope>IDENTIFICATION</scope>
    <source>
        <tissue evidence="11">Skeletal muscle</tissue>
    </source>
</reference>
<dbReference type="GO" id="GO:0046961">
    <property type="term" value="F:proton-transporting ATPase activity, rotational mechanism"/>
    <property type="evidence" value="ECO:0007669"/>
    <property type="project" value="InterPro"/>
</dbReference>
<dbReference type="OrthoDB" id="10264220at2759"/>
<dbReference type="KEGG" id="tsr:106556623"/>
<comment type="similarity">
    <text evidence="2 8">Belongs to the V-ATPase 116 kDa subunit family.</text>
</comment>
<keyword evidence="10" id="KW-1185">Reference proteome</keyword>
<organism evidence="10 11">
    <name type="scientific">Thamnophis sirtalis</name>
    <dbReference type="NCBI Taxonomy" id="35019"/>
    <lineage>
        <taxon>Eukaryota</taxon>
        <taxon>Metazoa</taxon>
        <taxon>Chordata</taxon>
        <taxon>Craniata</taxon>
        <taxon>Vertebrata</taxon>
        <taxon>Euteleostomi</taxon>
        <taxon>Lepidosauria</taxon>
        <taxon>Squamata</taxon>
        <taxon>Bifurcata</taxon>
        <taxon>Unidentata</taxon>
        <taxon>Episquamata</taxon>
        <taxon>Toxicofera</taxon>
        <taxon>Serpentes</taxon>
        <taxon>Colubroidea</taxon>
        <taxon>Colubridae</taxon>
        <taxon>Natricinae</taxon>
        <taxon>Thamnophis</taxon>
    </lineage>
</organism>
<keyword evidence="9" id="KW-0175">Coiled coil</keyword>
<proteinExistence type="inferred from homology"/>
<keyword evidence="3 8" id="KW-0813">Transport</keyword>
<evidence type="ECO:0000256" key="2">
    <source>
        <dbReference type="ARBA" id="ARBA00009904"/>
    </source>
</evidence>
<evidence type="ECO:0000256" key="8">
    <source>
        <dbReference type="RuleBase" id="RU361189"/>
    </source>
</evidence>
<evidence type="ECO:0000256" key="4">
    <source>
        <dbReference type="ARBA" id="ARBA00022692"/>
    </source>
</evidence>
<evidence type="ECO:0000256" key="6">
    <source>
        <dbReference type="ARBA" id="ARBA00023065"/>
    </source>
</evidence>
<accession>A0A6I9Z4D2</accession>
<feature type="non-terminal residue" evidence="11">
    <location>
        <position position="187"/>
    </location>
</feature>
<feature type="coiled-coil region" evidence="9">
    <location>
        <begin position="34"/>
        <end position="68"/>
    </location>
</feature>